<evidence type="ECO:0000313" key="3">
    <source>
        <dbReference type="Proteomes" id="UP000464378"/>
    </source>
</evidence>
<dbReference type="PANTHER" id="PTHR40469">
    <property type="entry name" value="SECRETED GLYCOSYL HYDROLASE"/>
    <property type="match status" value="1"/>
</dbReference>
<protein>
    <recommendedName>
        <fullName evidence="1">ThuA-like domain-containing protein</fullName>
    </recommendedName>
</protein>
<dbReference type="InterPro" id="IPR029010">
    <property type="entry name" value="ThuA-like"/>
</dbReference>
<name>A0A6C2YUY8_9BACT</name>
<organism evidence="2">
    <name type="scientific">Tuwongella immobilis</name>
    <dbReference type="NCBI Taxonomy" id="692036"/>
    <lineage>
        <taxon>Bacteria</taxon>
        <taxon>Pseudomonadati</taxon>
        <taxon>Planctomycetota</taxon>
        <taxon>Planctomycetia</taxon>
        <taxon>Gemmatales</taxon>
        <taxon>Gemmataceae</taxon>
        <taxon>Tuwongella</taxon>
    </lineage>
</organism>
<dbReference type="SUPFAM" id="SSF52317">
    <property type="entry name" value="Class I glutamine amidotransferase-like"/>
    <property type="match status" value="1"/>
</dbReference>
<gene>
    <name evidence="2" type="ORF">GMBLW1_43940</name>
</gene>
<dbReference type="PANTHER" id="PTHR40469:SF2">
    <property type="entry name" value="GALACTOSE-BINDING DOMAIN-LIKE SUPERFAMILY PROTEIN"/>
    <property type="match status" value="1"/>
</dbReference>
<dbReference type="Proteomes" id="UP000464378">
    <property type="component" value="Chromosome"/>
</dbReference>
<reference evidence="2" key="1">
    <citation type="submission" date="2019-04" db="EMBL/GenBank/DDBJ databases">
        <authorList>
            <consortium name="Science for Life Laboratories"/>
        </authorList>
    </citation>
    <scope>NUCLEOTIDE SEQUENCE</scope>
    <source>
        <strain evidence="2">MBLW1</strain>
    </source>
</reference>
<dbReference type="EMBL" id="LR586016">
    <property type="protein sequence ID" value="VIP04799.1"/>
    <property type="molecule type" value="Genomic_DNA"/>
</dbReference>
<keyword evidence="3" id="KW-1185">Reference proteome</keyword>
<evidence type="ECO:0000259" key="1">
    <source>
        <dbReference type="Pfam" id="PF06283"/>
    </source>
</evidence>
<dbReference type="InterPro" id="IPR029062">
    <property type="entry name" value="Class_I_gatase-like"/>
</dbReference>
<dbReference type="InParanoid" id="A0A6C2YUY8"/>
<dbReference type="Gene3D" id="3.40.50.880">
    <property type="match status" value="1"/>
</dbReference>
<dbReference type="KEGG" id="tim:GMBLW1_43940"/>
<dbReference type="EMBL" id="LR593887">
    <property type="protein sequence ID" value="VTS06958.1"/>
    <property type="molecule type" value="Genomic_DNA"/>
</dbReference>
<accession>A0A6C2YUY8</accession>
<evidence type="ECO:0000313" key="2">
    <source>
        <dbReference type="EMBL" id="VIP04799.1"/>
    </source>
</evidence>
<dbReference type="Pfam" id="PF06283">
    <property type="entry name" value="ThuA"/>
    <property type="match status" value="1"/>
</dbReference>
<sequence length="278" mass="31341">MFRAPKPLCNRDLRMTTKWVGWLTVLALSVGLMGTVRADDPKPLRALLVIGGCCHDYAKQSEILKRGIEARAHVIVDIDFVKDGSTRAAFERYRKGEWYRGYDVIIHDECSADVTDPIYVGNILKPHAEGLPAVNLHCAMHSYRIKGDDWFRFCGIQSNRHGPQQPIEITLDDPKHPILEGSSNWTTINEELYNNIKVFDTAKILATGSQEKTVKGSKPAAVIWTNTYGKARVFNSTLGHSNPTVDDPRFLRIVTRGLLWACDKPMDVYLKPEPKKLP</sequence>
<feature type="domain" description="ThuA-like" evidence="1">
    <location>
        <begin position="93"/>
        <end position="261"/>
    </location>
</feature>
<dbReference type="AlphaFoldDB" id="A0A6C2YUY8"/>
<proteinExistence type="predicted"/>